<dbReference type="STRING" id="307507.A0A2V0PEG4"/>
<dbReference type="EMBL" id="BDRX01000097">
    <property type="protein sequence ID" value="GBF97362.1"/>
    <property type="molecule type" value="Genomic_DNA"/>
</dbReference>
<dbReference type="InterPro" id="IPR038071">
    <property type="entry name" value="UROD/MetE-like_sf"/>
</dbReference>
<dbReference type="CDD" id="cd00717">
    <property type="entry name" value="URO-D"/>
    <property type="match status" value="1"/>
</dbReference>
<dbReference type="PANTHER" id="PTHR21091:SF174">
    <property type="entry name" value="UROPORPHYRINOGEN DECARBOXYLASE"/>
    <property type="match status" value="1"/>
</dbReference>
<dbReference type="InParanoid" id="A0A2V0PEG4"/>
<comment type="caution">
    <text evidence="16">The sequence shown here is derived from an EMBL/GenBank/DDBJ whole genome shotgun (WGS) entry which is preliminary data.</text>
</comment>
<dbReference type="GO" id="GO:0009507">
    <property type="term" value="C:chloroplast"/>
    <property type="evidence" value="ECO:0007669"/>
    <property type="project" value="UniProtKB-SubCell"/>
</dbReference>
<evidence type="ECO:0000256" key="12">
    <source>
        <dbReference type="RuleBase" id="RU004169"/>
    </source>
</evidence>
<sequence>MQSLKGASASTASAPRSARTNARSAVKVSATAKDPLLLRVARGEEAERTPVWLMRQAGRYMAAFRQYSDKYPFRMRSETPEIAIELSLQPWRAFKPDGVIFFSDILTPLPALGIEFDVIKGKGPVIPDPVRSMDALRALRKLDDPTKSLAFTGETLSALRREIDGQATLLGFVGTPWTLAAYAMEGKADRDCKATKTIMLHNPKLLHAFLAHLTEALITYVCYQIESGAQVVQLFDSWAHHLSPGQFQEFSLPYANRVTEAVRRRYPHVPIIFHANGGTGKLEEMRASNADVIGLDWGTTLKAARAALGPAHKVQGNVDPMVLFGPAEAIESEVNKALLEAGPRGHILNVGHGVVQGTPEENVGLFCDLARRSGDLFAAQRKAAAAVVL</sequence>
<dbReference type="PROSITE" id="PS00907">
    <property type="entry name" value="UROD_2"/>
    <property type="match status" value="1"/>
</dbReference>
<feature type="domain" description="Uroporphyrinogen decarboxylase (URO-D)" evidence="14">
    <location>
        <begin position="50"/>
        <end position="59"/>
    </location>
</feature>
<evidence type="ECO:0000256" key="9">
    <source>
        <dbReference type="ARBA" id="ARBA00023244"/>
    </source>
</evidence>
<dbReference type="GO" id="GO:0006782">
    <property type="term" value="P:protoporphyrinogen IX biosynthetic process"/>
    <property type="evidence" value="ECO:0007669"/>
    <property type="project" value="UniProtKB-UniPathway"/>
</dbReference>
<feature type="domain" description="Uroporphyrinogen decarboxylase (URO-D)" evidence="15">
    <location>
        <begin position="170"/>
        <end position="186"/>
    </location>
</feature>
<comment type="pathway">
    <text evidence="3 11">Porphyrin-containing compound metabolism; protoporphyrin-IX biosynthesis; coproporphyrinogen-III from 5-aminolevulinate: step 4/4.</text>
</comment>
<evidence type="ECO:0000256" key="10">
    <source>
        <dbReference type="ARBA" id="ARBA00048033"/>
    </source>
</evidence>
<dbReference type="EC" id="4.1.1.37" evidence="6 11"/>
<evidence type="ECO:0000259" key="14">
    <source>
        <dbReference type="PROSITE" id="PS00906"/>
    </source>
</evidence>
<dbReference type="UniPathway" id="UPA00251">
    <property type="reaction ID" value="UER00321"/>
</dbReference>
<feature type="compositionally biased region" description="Low complexity" evidence="13">
    <location>
        <begin position="7"/>
        <end position="25"/>
    </location>
</feature>
<comment type="catalytic activity">
    <reaction evidence="10 11">
        <text>uroporphyrinogen III + 4 H(+) = coproporphyrinogen III + 4 CO2</text>
        <dbReference type="Rhea" id="RHEA:19865"/>
        <dbReference type="ChEBI" id="CHEBI:15378"/>
        <dbReference type="ChEBI" id="CHEBI:16526"/>
        <dbReference type="ChEBI" id="CHEBI:57308"/>
        <dbReference type="ChEBI" id="CHEBI:57309"/>
        <dbReference type="EC" id="4.1.1.37"/>
    </reaction>
</comment>
<comment type="subunit">
    <text evidence="5">Homodimer.</text>
</comment>
<evidence type="ECO:0000256" key="6">
    <source>
        <dbReference type="ARBA" id="ARBA00012288"/>
    </source>
</evidence>
<evidence type="ECO:0000256" key="13">
    <source>
        <dbReference type="SAM" id="MobiDB-lite"/>
    </source>
</evidence>
<comment type="subcellular location">
    <subcellularLocation>
        <location evidence="2">Plastid</location>
        <location evidence="2">Chloroplast</location>
    </subcellularLocation>
</comment>
<evidence type="ECO:0000256" key="3">
    <source>
        <dbReference type="ARBA" id="ARBA00004804"/>
    </source>
</evidence>
<keyword evidence="9 11" id="KW-0627">Porphyrin biosynthesis</keyword>
<dbReference type="PROSITE" id="PS00906">
    <property type="entry name" value="UROD_1"/>
    <property type="match status" value="1"/>
</dbReference>
<keyword evidence="17" id="KW-1185">Reference proteome</keyword>
<reference evidence="16 17" key="1">
    <citation type="journal article" date="2018" name="Sci. Rep.">
        <title>Raphidocelis subcapitata (=Pseudokirchneriella subcapitata) provides an insight into genome evolution and environmental adaptations in the Sphaeropleales.</title>
        <authorList>
            <person name="Suzuki S."/>
            <person name="Yamaguchi H."/>
            <person name="Nakajima N."/>
            <person name="Kawachi M."/>
        </authorList>
    </citation>
    <scope>NUCLEOTIDE SEQUENCE [LARGE SCALE GENOMIC DNA]</scope>
    <source>
        <strain evidence="16 17">NIES-35</strain>
    </source>
</reference>
<evidence type="ECO:0000256" key="1">
    <source>
        <dbReference type="ARBA" id="ARBA00002448"/>
    </source>
</evidence>
<organism evidence="16 17">
    <name type="scientific">Raphidocelis subcapitata</name>
    <dbReference type="NCBI Taxonomy" id="307507"/>
    <lineage>
        <taxon>Eukaryota</taxon>
        <taxon>Viridiplantae</taxon>
        <taxon>Chlorophyta</taxon>
        <taxon>core chlorophytes</taxon>
        <taxon>Chlorophyceae</taxon>
        <taxon>CS clade</taxon>
        <taxon>Sphaeropleales</taxon>
        <taxon>Selenastraceae</taxon>
        <taxon>Raphidocelis</taxon>
    </lineage>
</organism>
<accession>A0A2V0PEG4</accession>
<comment type="similarity">
    <text evidence="4 12">Belongs to the uroporphyrinogen decarboxylase family.</text>
</comment>
<dbReference type="InterPro" id="IPR000257">
    <property type="entry name" value="Uroporphyrinogen_deCOase"/>
</dbReference>
<protein>
    <recommendedName>
        <fullName evidence="6 11">Uroporphyrinogen decarboxylase</fullName>
        <ecNumber evidence="6 11">4.1.1.37</ecNumber>
    </recommendedName>
</protein>
<evidence type="ECO:0000256" key="4">
    <source>
        <dbReference type="ARBA" id="ARBA00009935"/>
    </source>
</evidence>
<evidence type="ECO:0000256" key="2">
    <source>
        <dbReference type="ARBA" id="ARBA00004229"/>
    </source>
</evidence>
<dbReference type="FunFam" id="3.20.20.210:FF:000006">
    <property type="entry name" value="Uroporphyrinogen decarboxylase"/>
    <property type="match status" value="1"/>
</dbReference>
<dbReference type="Gene3D" id="3.20.20.210">
    <property type="match status" value="1"/>
</dbReference>
<keyword evidence="8 11" id="KW-0456">Lyase</keyword>
<evidence type="ECO:0000259" key="15">
    <source>
        <dbReference type="PROSITE" id="PS00907"/>
    </source>
</evidence>
<gene>
    <name evidence="16" type="ORF">Rsub_11009</name>
</gene>
<evidence type="ECO:0000256" key="11">
    <source>
        <dbReference type="RuleBase" id="RU000554"/>
    </source>
</evidence>
<dbReference type="PANTHER" id="PTHR21091">
    <property type="entry name" value="METHYLTETRAHYDROFOLATE:HOMOCYSTEINE METHYLTRANSFERASE RELATED"/>
    <property type="match status" value="1"/>
</dbReference>
<dbReference type="HAMAP" id="MF_00218">
    <property type="entry name" value="URO_D"/>
    <property type="match status" value="1"/>
</dbReference>
<evidence type="ECO:0000256" key="7">
    <source>
        <dbReference type="ARBA" id="ARBA00022793"/>
    </source>
</evidence>
<evidence type="ECO:0000313" key="17">
    <source>
        <dbReference type="Proteomes" id="UP000247498"/>
    </source>
</evidence>
<name>A0A2V0PEG4_9CHLO</name>
<evidence type="ECO:0000256" key="8">
    <source>
        <dbReference type="ARBA" id="ARBA00023239"/>
    </source>
</evidence>
<dbReference type="Proteomes" id="UP000247498">
    <property type="component" value="Unassembled WGS sequence"/>
</dbReference>
<proteinExistence type="inferred from homology"/>
<feature type="region of interest" description="Disordered" evidence="13">
    <location>
        <begin position="1"/>
        <end position="26"/>
    </location>
</feature>
<dbReference type="InterPro" id="IPR006361">
    <property type="entry name" value="Uroporphyrinogen_deCO2ase_HemE"/>
</dbReference>
<keyword evidence="7 11" id="KW-0210">Decarboxylase</keyword>
<evidence type="ECO:0000256" key="5">
    <source>
        <dbReference type="ARBA" id="ARBA00011738"/>
    </source>
</evidence>
<dbReference type="AlphaFoldDB" id="A0A2V0PEG4"/>
<dbReference type="OrthoDB" id="339900at2759"/>
<dbReference type="GO" id="GO:0004853">
    <property type="term" value="F:uroporphyrinogen decarboxylase activity"/>
    <property type="evidence" value="ECO:0007669"/>
    <property type="project" value="UniProtKB-EC"/>
</dbReference>
<dbReference type="Pfam" id="PF01208">
    <property type="entry name" value="URO-D"/>
    <property type="match status" value="1"/>
</dbReference>
<dbReference type="SUPFAM" id="SSF51726">
    <property type="entry name" value="UROD/MetE-like"/>
    <property type="match status" value="1"/>
</dbReference>
<comment type="function">
    <text evidence="1">Catalyzes the decarboxylation of four acetate groups of uroporphyrinogen-III to yield coproporphyrinogen-III.</text>
</comment>
<evidence type="ECO:0000313" key="16">
    <source>
        <dbReference type="EMBL" id="GBF97362.1"/>
    </source>
</evidence>
<dbReference type="NCBIfam" id="TIGR01464">
    <property type="entry name" value="hemE"/>
    <property type="match status" value="1"/>
</dbReference>